<keyword evidence="3" id="KW-1185">Reference proteome</keyword>
<dbReference type="PANTHER" id="PTHR33990:SF2">
    <property type="entry name" value="PHNB-LIKE DOMAIN-CONTAINING PROTEIN"/>
    <property type="match status" value="1"/>
</dbReference>
<dbReference type="GO" id="GO:0032259">
    <property type="term" value="P:methylation"/>
    <property type="evidence" value="ECO:0007669"/>
    <property type="project" value="UniProtKB-KW"/>
</dbReference>
<dbReference type="GeneID" id="54291958"/>
<dbReference type="PANTHER" id="PTHR33990">
    <property type="entry name" value="PROTEIN YJDN-RELATED"/>
    <property type="match status" value="1"/>
</dbReference>
<dbReference type="Gene3D" id="3.10.180.10">
    <property type="entry name" value="2,3-Dihydroxybiphenyl 1,2-Dioxygenase, domain 1"/>
    <property type="match status" value="1"/>
</dbReference>
<accession>A0A6A5XBA8</accession>
<dbReference type="RefSeq" id="XP_033378465.1">
    <property type="nucleotide sequence ID" value="XM_033534561.1"/>
</dbReference>
<dbReference type="PIRSF" id="PIRSF021700">
    <property type="entry name" value="3_dmu_93_MTrfase"/>
    <property type="match status" value="1"/>
</dbReference>
<dbReference type="Proteomes" id="UP000799778">
    <property type="component" value="Unassembled WGS sequence"/>
</dbReference>
<dbReference type="AlphaFoldDB" id="A0A6A5XBA8"/>
<sequence length="165" mass="18722">MSFKITPCLWMDTEGETAAKFYTSIFPNSSITHIQPYSTAGQSIHKHTPGSAMTIDFTLNNNPFQILNGGPEPKPNMATSFIIYVDDQKELDYYFEKLGEGGDDEMKVCGWVVDKYGVSWQLVPRDLERWMKEGSQGQVERVTDAFMGMKKLDIEGMRKAFEGEK</sequence>
<keyword evidence="2" id="KW-0808">Transferase</keyword>
<keyword evidence="2" id="KW-0830">Ubiquinone</keyword>
<evidence type="ECO:0000313" key="2">
    <source>
        <dbReference type="EMBL" id="KAF2010126.1"/>
    </source>
</evidence>
<dbReference type="EMBL" id="ML978077">
    <property type="protein sequence ID" value="KAF2010126.1"/>
    <property type="molecule type" value="Genomic_DNA"/>
</dbReference>
<evidence type="ECO:0000313" key="3">
    <source>
        <dbReference type="Proteomes" id="UP000799778"/>
    </source>
</evidence>
<keyword evidence="2" id="KW-0489">Methyltransferase</keyword>
<proteinExistence type="predicted"/>
<gene>
    <name evidence="2" type="ORF">BU24DRAFT_71405</name>
</gene>
<dbReference type="InterPro" id="IPR028973">
    <property type="entry name" value="PhnB-like"/>
</dbReference>
<dbReference type="SUPFAM" id="SSF54593">
    <property type="entry name" value="Glyoxalase/Bleomycin resistance protein/Dihydroxybiphenyl dioxygenase"/>
    <property type="match status" value="1"/>
</dbReference>
<dbReference type="GO" id="GO:0008168">
    <property type="term" value="F:methyltransferase activity"/>
    <property type="evidence" value="ECO:0007669"/>
    <property type="project" value="UniProtKB-KW"/>
</dbReference>
<dbReference type="InterPro" id="IPR009725">
    <property type="entry name" value="3_dmu_93_MTrfase"/>
</dbReference>
<dbReference type="OrthoDB" id="10255422at2759"/>
<name>A0A6A5XBA8_9PLEO</name>
<dbReference type="CDD" id="cd06588">
    <property type="entry name" value="PhnB_like"/>
    <property type="match status" value="1"/>
</dbReference>
<dbReference type="InterPro" id="IPR029068">
    <property type="entry name" value="Glyas_Bleomycin-R_OHBP_Dase"/>
</dbReference>
<organism evidence="2 3">
    <name type="scientific">Aaosphaeria arxii CBS 175.79</name>
    <dbReference type="NCBI Taxonomy" id="1450172"/>
    <lineage>
        <taxon>Eukaryota</taxon>
        <taxon>Fungi</taxon>
        <taxon>Dikarya</taxon>
        <taxon>Ascomycota</taxon>
        <taxon>Pezizomycotina</taxon>
        <taxon>Dothideomycetes</taxon>
        <taxon>Pleosporomycetidae</taxon>
        <taxon>Pleosporales</taxon>
        <taxon>Pleosporales incertae sedis</taxon>
        <taxon>Aaosphaeria</taxon>
    </lineage>
</organism>
<evidence type="ECO:0000259" key="1">
    <source>
        <dbReference type="Pfam" id="PF06983"/>
    </source>
</evidence>
<protein>
    <submittedName>
        <fullName evidence="2">3-demethylubiquinone-9 3-methyltransferase</fullName>
    </submittedName>
</protein>
<reference evidence="2" key="1">
    <citation type="journal article" date="2020" name="Stud. Mycol.">
        <title>101 Dothideomycetes genomes: a test case for predicting lifestyles and emergence of pathogens.</title>
        <authorList>
            <person name="Haridas S."/>
            <person name="Albert R."/>
            <person name="Binder M."/>
            <person name="Bloem J."/>
            <person name="Labutti K."/>
            <person name="Salamov A."/>
            <person name="Andreopoulos B."/>
            <person name="Baker S."/>
            <person name="Barry K."/>
            <person name="Bills G."/>
            <person name="Bluhm B."/>
            <person name="Cannon C."/>
            <person name="Castanera R."/>
            <person name="Culley D."/>
            <person name="Daum C."/>
            <person name="Ezra D."/>
            <person name="Gonzalez J."/>
            <person name="Henrissat B."/>
            <person name="Kuo A."/>
            <person name="Liang C."/>
            <person name="Lipzen A."/>
            <person name="Lutzoni F."/>
            <person name="Magnuson J."/>
            <person name="Mondo S."/>
            <person name="Nolan M."/>
            <person name="Ohm R."/>
            <person name="Pangilinan J."/>
            <person name="Park H.-J."/>
            <person name="Ramirez L."/>
            <person name="Alfaro M."/>
            <person name="Sun H."/>
            <person name="Tritt A."/>
            <person name="Yoshinaga Y."/>
            <person name="Zwiers L.-H."/>
            <person name="Turgeon B."/>
            <person name="Goodwin S."/>
            <person name="Spatafora J."/>
            <person name="Crous P."/>
            <person name="Grigoriev I."/>
        </authorList>
    </citation>
    <scope>NUCLEOTIDE SEQUENCE</scope>
    <source>
        <strain evidence="2">CBS 175.79</strain>
    </source>
</reference>
<dbReference type="Pfam" id="PF06983">
    <property type="entry name" value="3-dmu-9_3-mt"/>
    <property type="match status" value="1"/>
</dbReference>
<feature type="domain" description="PhnB-like" evidence="1">
    <location>
        <begin position="4"/>
        <end position="123"/>
    </location>
</feature>